<dbReference type="EMBL" id="MJFZ01000013">
    <property type="protein sequence ID" value="RAW42647.1"/>
    <property type="molecule type" value="Genomic_DNA"/>
</dbReference>
<evidence type="ECO:0000313" key="4">
    <source>
        <dbReference type="EMBL" id="RAW42647.1"/>
    </source>
</evidence>
<evidence type="ECO:0000256" key="1">
    <source>
        <dbReference type="SAM" id="MobiDB-lite"/>
    </source>
</evidence>
<feature type="compositionally biased region" description="Basic and acidic residues" evidence="1">
    <location>
        <begin position="107"/>
        <end position="116"/>
    </location>
</feature>
<feature type="region of interest" description="Disordered" evidence="1">
    <location>
        <begin position="33"/>
        <end position="219"/>
    </location>
</feature>
<feature type="compositionally biased region" description="Low complexity" evidence="1">
    <location>
        <begin position="1223"/>
        <end position="1232"/>
    </location>
</feature>
<dbReference type="Proteomes" id="UP000774804">
    <property type="component" value="Unassembled WGS sequence"/>
</dbReference>
<dbReference type="EMBL" id="RCMI01000015">
    <property type="protein sequence ID" value="KAG2942759.1"/>
    <property type="molecule type" value="Genomic_DNA"/>
</dbReference>
<dbReference type="VEuPathDB" id="FungiDB:PC110_g1207"/>
<dbReference type="PANTHER" id="PTHR35381:SF1">
    <property type="entry name" value="EF-HAND DOMAIN-CONTAINING PROTEIN"/>
    <property type="match status" value="1"/>
</dbReference>
<keyword evidence="5" id="KW-1185">Reference proteome</keyword>
<organism evidence="4 5">
    <name type="scientific">Phytophthora cactorum</name>
    <dbReference type="NCBI Taxonomy" id="29920"/>
    <lineage>
        <taxon>Eukaryota</taxon>
        <taxon>Sar</taxon>
        <taxon>Stramenopiles</taxon>
        <taxon>Oomycota</taxon>
        <taxon>Peronosporomycetes</taxon>
        <taxon>Peronosporales</taxon>
        <taxon>Peronosporaceae</taxon>
        <taxon>Phytophthora</taxon>
    </lineage>
</organism>
<feature type="region of interest" description="Disordered" evidence="1">
    <location>
        <begin position="484"/>
        <end position="518"/>
    </location>
</feature>
<feature type="compositionally biased region" description="Basic and acidic residues" evidence="1">
    <location>
        <begin position="69"/>
        <end position="78"/>
    </location>
</feature>
<evidence type="ECO:0000313" key="3">
    <source>
        <dbReference type="EMBL" id="KAG2992281.1"/>
    </source>
</evidence>
<reference evidence="4 5" key="1">
    <citation type="submission" date="2018-01" db="EMBL/GenBank/DDBJ databases">
        <title>Draft genome of the strawberry crown rot pathogen Phytophthora cactorum.</title>
        <authorList>
            <person name="Armitage A.D."/>
            <person name="Lysoe E."/>
            <person name="Nellist C.F."/>
            <person name="Harrison R.J."/>
            <person name="Brurberg M.B."/>
        </authorList>
    </citation>
    <scope>NUCLEOTIDE SEQUENCE [LARGE SCALE GENOMIC DNA]</scope>
    <source>
        <strain evidence="4 5">10300</strain>
    </source>
</reference>
<gene>
    <name evidence="4" type="ORF">PC110_g1207</name>
    <name evidence="2" type="ORF">PC115_g1289</name>
    <name evidence="3" type="ORF">PC118_g4661</name>
</gene>
<feature type="compositionally biased region" description="Basic and acidic residues" evidence="1">
    <location>
        <begin position="486"/>
        <end position="496"/>
    </location>
</feature>
<dbReference type="PANTHER" id="PTHR35381">
    <property type="entry name" value="EF-HAND DOMAIN-CONTAINING PROTEIN"/>
    <property type="match status" value="1"/>
</dbReference>
<dbReference type="OrthoDB" id="75192at2759"/>
<feature type="region of interest" description="Disordered" evidence="1">
    <location>
        <begin position="655"/>
        <end position="686"/>
    </location>
</feature>
<reference evidence="2" key="2">
    <citation type="submission" date="2018-10" db="EMBL/GenBank/DDBJ databases">
        <title>Effector identification in a new, highly contiguous assembly of the strawberry crown rot pathogen Phytophthora cactorum.</title>
        <authorList>
            <person name="Armitage A.D."/>
            <person name="Nellist C.F."/>
            <person name="Bates H."/>
            <person name="Vickerstaff R.J."/>
            <person name="Harrison R.J."/>
        </authorList>
    </citation>
    <scope>NUCLEOTIDE SEQUENCE</scope>
    <source>
        <strain evidence="2">4032</strain>
        <strain evidence="3">P415</strain>
    </source>
</reference>
<evidence type="ECO:0000313" key="2">
    <source>
        <dbReference type="EMBL" id="KAG2942759.1"/>
    </source>
</evidence>
<feature type="region of interest" description="Disordered" evidence="1">
    <location>
        <begin position="1267"/>
        <end position="1286"/>
    </location>
</feature>
<feature type="compositionally biased region" description="Polar residues" evidence="1">
    <location>
        <begin position="282"/>
        <end position="303"/>
    </location>
</feature>
<feature type="compositionally biased region" description="Polar residues" evidence="1">
    <location>
        <begin position="673"/>
        <end position="683"/>
    </location>
</feature>
<feature type="compositionally biased region" description="Basic and acidic residues" evidence="1">
    <location>
        <begin position="161"/>
        <end position="181"/>
    </location>
</feature>
<feature type="region of interest" description="Disordered" evidence="1">
    <location>
        <begin position="946"/>
        <end position="966"/>
    </location>
</feature>
<feature type="region of interest" description="Disordered" evidence="1">
    <location>
        <begin position="281"/>
        <end position="309"/>
    </location>
</feature>
<proteinExistence type="predicted"/>
<dbReference type="Proteomes" id="UP000697107">
    <property type="component" value="Unassembled WGS sequence"/>
</dbReference>
<name>A0A329T0C2_9STRA</name>
<feature type="region of interest" description="Disordered" evidence="1">
    <location>
        <begin position="1208"/>
        <end position="1237"/>
    </location>
</feature>
<evidence type="ECO:0000313" key="5">
    <source>
        <dbReference type="Proteomes" id="UP000251314"/>
    </source>
</evidence>
<feature type="compositionally biased region" description="Polar residues" evidence="1">
    <location>
        <begin position="52"/>
        <end position="62"/>
    </location>
</feature>
<dbReference type="EMBL" id="RCML01000089">
    <property type="protein sequence ID" value="KAG2992281.1"/>
    <property type="molecule type" value="Genomic_DNA"/>
</dbReference>
<dbReference type="Proteomes" id="UP000251314">
    <property type="component" value="Unassembled WGS sequence"/>
</dbReference>
<protein>
    <submittedName>
        <fullName evidence="4">Uncharacterized protein</fullName>
    </submittedName>
</protein>
<sequence>MEGTRAAQHLYGNTNMHRRFSFSREAVEAIEKGKYHSSANASHDKSPRKAFSSPSMTRNNDSPGCWGDLRSEQQERLQEQATSMAEVEVVPQASGSQSDDVSYMLDIKNHSDRFSDDDSDGSAYSSVCSKDDYSPTPSSAESVTSSSPLLHREPPAGFETLHSDVRDPSLLDRQDKPREGVAIEAQSKLSLDMTMRSPLSPKLSGNKLPPGEGDCEDDLPDWLLARTTLSPPASTIKRSACSPQQIEDEIRFAVDSAAARVQQELGRREQFNSELQSAAMWSPTQTTADKQSATSKLFSSSGNDSERRAHVSNDLFDDQGEKEMLSIADHVVASDAEQGDLLLLMEVVIGDGRAETIEIHEGDNPDALALAFAQKHALEPDSVPKLRNLIQEQLHALAEAEPDETLQSELVIEDEWTIDAEFDQYVSVSSHPTTSTPIVPEFSLANDGVNLTEPEHHTSAPERENHREFNYNNLMARYGHYSQHTGKVDPEGRRSVPSDTAAPHTMQIMEHTRTGERVSTPTRVPTFTITSRSSSAKKKTNLADAPAYERLHALAESKDKWIQRAQKAKELDQVQDEQRLQQVELMAAKSRELVANRTNGNYAHIGERLHDEALSDIAKKVQRHGRRVVEREQQQDWMCPKCAHVNQYNDSRCQNKMAQKSRAHRDRGKSCRETASSTNSSFGLQPEILCGQSRPERLFQPTLLTASSSAMKAVNANKEKSSRMASLRRQKHQSAIAEEFQQTCPFKPKINTVSKEIVREKLETAAAAAALNGTRRSRNPHLELYENSFQARVQRQEREEEYFKQFPFKPDIGVNALWVAPDKSQSDFVERLAVDKYHELERKRVALHDKYAPDRDPRTGKELFKPETGRAPAFSRNKQGLPIGDFLHAAHREQQEYHRQLREKDKREIKKKSQQTFVSKASRQALERRKADTCLRIFNALLAMTRQSEPKPPESGAPSELSNCEEVHEENSEIVLPARVDLSALPVGISRVVAIVFEYANHTPISRDAFSGYIDRLVREVPGVTYSQIIFLAEHLQTEKGGRHRHQFHHSDPEREAALAAAEQKELTFHPVIDKNSREIATKHGRVSGSKVFEALNQYYDHYLERKEQLRKQQQREFKKSHPFHPTLITKTHQREPAATAFYDKIRIGNCEDAGNTVSWGATASVSSAPASNRNLGASIPPPVPLQTALSNARPCIRPIENERSRFYTAATADEPQLEETTRSISRSSSSSQLEDAELTSRVLAALDEKPASTSPTSSYHLTKALSVNDDSTSSADKVCSVRSPEDSALNTANYEFADM</sequence>
<comment type="caution">
    <text evidence="4">The sequence shown here is derived from an EMBL/GenBank/DDBJ whole genome shotgun (WGS) entry which is preliminary data.</text>
</comment>
<accession>A0A329T0C2</accession>
<feature type="compositionally biased region" description="Low complexity" evidence="1">
    <location>
        <begin position="134"/>
        <end position="148"/>
    </location>
</feature>